<dbReference type="InterPro" id="IPR036865">
    <property type="entry name" value="CRAL-TRIO_dom_sf"/>
</dbReference>
<dbReference type="PANTHER" id="PTHR46818:SF1">
    <property type="entry name" value="CHROMOSOME UNDETERMINED SCAFFOLD_125, WHOLE GENOME SHOTGUN SEQUENCE"/>
    <property type="match status" value="1"/>
</dbReference>
<evidence type="ECO:0000313" key="4">
    <source>
        <dbReference type="EMBL" id="VTZ68843.1"/>
    </source>
</evidence>
<dbReference type="KEGG" id="pcb:PCHAS_0923600"/>
<evidence type="ECO:0000313" key="6">
    <source>
        <dbReference type="Proteomes" id="UP000195489"/>
    </source>
</evidence>
<keyword evidence="5" id="KW-1185">Reference proteome</keyword>
<dbReference type="EMBL" id="LT608161">
    <property type="protein sequence ID" value="SCN60481.1"/>
    <property type="molecule type" value="Genomic_DNA"/>
</dbReference>
<reference evidence="4 5" key="1">
    <citation type="journal article" date="2014" name="BMC Biol.">
        <title>A comprehensive evaluation of rodent malaria parasite genomes and gene expression.</title>
        <authorList>
            <person name="Otto T.D."/>
            <person name="Bohme U."/>
            <person name="Jackson A.P."/>
            <person name="Hunt M."/>
            <person name="Franke-Fayard B."/>
            <person name="Hoeijmakers W.A."/>
            <person name="Religa A.A."/>
            <person name="Robertson L."/>
            <person name="Sanders M."/>
            <person name="Ogun S.A."/>
            <person name="Cunningham D."/>
            <person name="Erhart A."/>
            <person name="Billker O."/>
            <person name="Khan S.M."/>
            <person name="Stunnenberg H.G."/>
            <person name="Langhorne J."/>
            <person name="Holder A.A."/>
            <person name="Waters A.P."/>
            <person name="Newbold C.I."/>
            <person name="Pain A."/>
            <person name="Berriman M."/>
            <person name="Janse C.J."/>
        </authorList>
    </citation>
    <scope>NUCLEOTIDE SEQUENCE [LARGE SCALE GENOMIC DNA]</scope>
    <source>
        <strain evidence="4 5">AS</strain>
    </source>
</reference>
<gene>
    <name evidence="2" type="ORF">PCHAJ_000204000</name>
    <name evidence="4" type="ORF">PCHAS_0923600</name>
    <name evidence="3" type="ORF">PCHCB_000205000</name>
</gene>
<dbReference type="SMART" id="SM00516">
    <property type="entry name" value="SEC14"/>
    <property type="match status" value="1"/>
</dbReference>
<dbReference type="SUPFAM" id="SSF46938">
    <property type="entry name" value="CRAL/TRIO N-terminal domain"/>
    <property type="match status" value="1"/>
</dbReference>
<protein>
    <submittedName>
        <fullName evidence="3">CRAL/TRIO domain-containing protein, putative</fullName>
    </submittedName>
</protein>
<dbReference type="SUPFAM" id="SSF52087">
    <property type="entry name" value="CRAL/TRIO domain"/>
    <property type="match status" value="1"/>
</dbReference>
<dbReference type="Proteomes" id="UP000507163">
    <property type="component" value="Chromosome 9"/>
</dbReference>
<evidence type="ECO:0000313" key="2">
    <source>
        <dbReference type="EMBL" id="SCM22243.1"/>
    </source>
</evidence>
<dbReference type="Pfam" id="PF00650">
    <property type="entry name" value="CRAL_TRIO"/>
    <property type="match status" value="1"/>
</dbReference>
<dbReference type="VEuPathDB" id="PlasmoDB:PCHAS_0923600"/>
<evidence type="ECO:0000313" key="3">
    <source>
        <dbReference type="EMBL" id="SCN60481.1"/>
    </source>
</evidence>
<dbReference type="PANTHER" id="PTHR46818">
    <property type="entry name" value="DOMAIN-CONTAINING PROTEIN, PUTATIVE-RELATED"/>
    <property type="match status" value="1"/>
</dbReference>
<accession>A0A077XC68</accession>
<organism evidence="3 6">
    <name type="scientific">Plasmodium chabaudi chabaudi</name>
    <dbReference type="NCBI Taxonomy" id="31271"/>
    <lineage>
        <taxon>Eukaryota</taxon>
        <taxon>Sar</taxon>
        <taxon>Alveolata</taxon>
        <taxon>Apicomplexa</taxon>
        <taxon>Aconoidasida</taxon>
        <taxon>Haemosporida</taxon>
        <taxon>Plasmodiidae</taxon>
        <taxon>Plasmodium</taxon>
        <taxon>Plasmodium (Vinckeia)</taxon>
    </lineage>
</organism>
<evidence type="ECO:0000313" key="5">
    <source>
        <dbReference type="Proteomes" id="UP000071118"/>
    </source>
</evidence>
<reference evidence="4" key="2">
    <citation type="submission" date="2014-05" db="EMBL/GenBank/DDBJ databases">
        <authorList>
            <person name="Aslett M.A."/>
            <person name="De Silva N."/>
        </authorList>
    </citation>
    <scope>NUCLEOTIDE SEQUENCE</scope>
    <source>
        <strain evidence="4">AS</strain>
    </source>
</reference>
<dbReference type="RefSeq" id="XP_016655400.1">
    <property type="nucleotide sequence ID" value="XM_016798156.1"/>
</dbReference>
<dbReference type="InterPro" id="IPR036273">
    <property type="entry name" value="CRAL/TRIO_N_dom_sf"/>
</dbReference>
<sequence>MSDEDTNKYLTEKVLAYNPTPDEIKYYHKTGEKSVRYIFCKQKLDPFEIEKVQGLKDYVRSAIDKEIELAKQSKGPYPQRSYDDIFQKTLFNDDNYVLRFLQGNEFVYDKCYVDILRHLKWREENLPIKREDIKDIINNGYIYIHGRDKSMHPIIVINCKRFITVNTKDVLKVAYYWMEFAIANLFVEGKIEQWRVIIDLSSCSVLNIPVSTLKEISQSLSCNYRSRLSKMLVLSAPFFISGMWHMLKSIIPYNTQQKISITSAEIDKKLLNQVDADQLEKKYGGTCENATSFADPILP</sequence>
<dbReference type="CDD" id="cd00170">
    <property type="entry name" value="SEC14"/>
    <property type="match status" value="1"/>
</dbReference>
<evidence type="ECO:0000259" key="1">
    <source>
        <dbReference type="PROSITE" id="PS50191"/>
    </source>
</evidence>
<dbReference type="GeneID" id="3493456"/>
<dbReference type="InterPro" id="IPR001251">
    <property type="entry name" value="CRAL-TRIO_dom"/>
</dbReference>
<dbReference type="EMBL" id="LK022886">
    <property type="protein sequence ID" value="VTZ68843.1"/>
    <property type="molecule type" value="Genomic_DNA"/>
</dbReference>
<dbReference type="Gene3D" id="3.40.525.10">
    <property type="entry name" value="CRAL-TRIO lipid binding domain"/>
    <property type="match status" value="1"/>
</dbReference>
<dbReference type="AlphaFoldDB" id="A0A077XC68"/>
<dbReference type="OrthoDB" id="75724at2759"/>
<dbReference type="PROSITE" id="PS50191">
    <property type="entry name" value="CRAL_TRIO"/>
    <property type="match status" value="1"/>
</dbReference>
<proteinExistence type="predicted"/>
<name>A0A077XC68_PLACU</name>
<evidence type="ECO:0000313" key="7">
    <source>
        <dbReference type="Proteomes" id="UP000507163"/>
    </source>
</evidence>
<dbReference type="Proteomes" id="UP000071118">
    <property type="component" value="Chromosome 9"/>
</dbReference>
<dbReference type="EMBL" id="LT608175">
    <property type="protein sequence ID" value="SCM22243.1"/>
    <property type="molecule type" value="Genomic_DNA"/>
</dbReference>
<dbReference type="Proteomes" id="UP000195489">
    <property type="component" value="Chromosome 9"/>
</dbReference>
<feature type="domain" description="CRAL-TRIO" evidence="1">
    <location>
        <begin position="132"/>
        <end position="291"/>
    </location>
</feature>
<reference evidence="6 7" key="3">
    <citation type="submission" date="2016-08" db="EMBL/GenBank/DDBJ databases">
        <authorList>
            <consortium name="Pathogen Informatics"/>
        </authorList>
    </citation>
    <scope>NUCLEOTIDE SEQUENCE [LARGE SCALE GENOMIC DNA]</scope>
    <source>
        <strain evidence="2 7">AJ</strain>
        <strain evidence="4">AS</strain>
        <strain evidence="3 6">CB</strain>
    </source>
</reference>